<name>A0A1U7HME9_9CHRO</name>
<evidence type="ECO:0000313" key="1">
    <source>
        <dbReference type="EMBL" id="OKH24695.1"/>
    </source>
</evidence>
<accession>A0A1U7HME9</accession>
<dbReference type="STRING" id="247279.NIES1031_15465"/>
<evidence type="ECO:0008006" key="3">
    <source>
        <dbReference type="Google" id="ProtNLM"/>
    </source>
</evidence>
<dbReference type="SUPFAM" id="SSF56925">
    <property type="entry name" value="OMPA-like"/>
    <property type="match status" value="1"/>
</dbReference>
<dbReference type="Proteomes" id="UP000185984">
    <property type="component" value="Unassembled WGS sequence"/>
</dbReference>
<organism evidence="1 2">
    <name type="scientific">Chroogloeocystis siderophila 5.2 s.c.1</name>
    <dbReference type="NCBI Taxonomy" id="247279"/>
    <lineage>
        <taxon>Bacteria</taxon>
        <taxon>Bacillati</taxon>
        <taxon>Cyanobacteriota</taxon>
        <taxon>Cyanophyceae</taxon>
        <taxon>Oscillatoriophycideae</taxon>
        <taxon>Chroococcales</taxon>
        <taxon>Chroococcaceae</taxon>
        <taxon>Chroogloeocystis</taxon>
    </lineage>
</organism>
<keyword evidence="2" id="KW-1185">Reference proteome</keyword>
<dbReference type="InterPro" id="IPR011250">
    <property type="entry name" value="OMP/PagP_B-barrel"/>
</dbReference>
<sequence length="200" mass="20543">MRSRFFVLNQGELMLKYAFVATRFTLLTIGSIEVVQAVQPSEANVVVTPYLTESPIAQTFEPLTGDTNGRSRFSIGVSGNVGITGDTAMGESSVSINSRIGLTDSLSVRPSVGLTSDPSITVPLTLDFPTGADTDIGDSLTPYIGGGVVVTTGDNGQVAPMATVGLDVPIADAIGASISVDAGFLDTTQVGASVGLSYSF</sequence>
<gene>
    <name evidence="1" type="ORF">NIES1031_15465</name>
</gene>
<proteinExistence type="predicted"/>
<protein>
    <recommendedName>
        <fullName evidence="3">Outer membrane protein beta-barrel domain-containing protein</fullName>
    </recommendedName>
</protein>
<dbReference type="EMBL" id="MRCC01000012">
    <property type="protein sequence ID" value="OKH24695.1"/>
    <property type="molecule type" value="Genomic_DNA"/>
</dbReference>
<comment type="caution">
    <text evidence="1">The sequence shown here is derived from an EMBL/GenBank/DDBJ whole genome shotgun (WGS) entry which is preliminary data.</text>
</comment>
<dbReference type="AlphaFoldDB" id="A0A1U7HME9"/>
<reference evidence="1 2" key="1">
    <citation type="submission" date="2016-11" db="EMBL/GenBank/DDBJ databases">
        <title>Draft Genome Sequences of Nine Cyanobacterial Strains from Diverse Habitats.</title>
        <authorList>
            <person name="Zhu T."/>
            <person name="Hou S."/>
            <person name="Lu X."/>
            <person name="Hess W.R."/>
        </authorList>
    </citation>
    <scope>NUCLEOTIDE SEQUENCE [LARGE SCALE GENOMIC DNA]</scope>
    <source>
        <strain evidence="1 2">5.2 s.c.1</strain>
    </source>
</reference>
<evidence type="ECO:0000313" key="2">
    <source>
        <dbReference type="Proteomes" id="UP000185984"/>
    </source>
</evidence>